<proteinExistence type="predicted"/>
<keyword evidence="3" id="KW-1185">Reference proteome</keyword>
<dbReference type="PANTHER" id="PTHR38011:SF11">
    <property type="entry name" value="2,5-DIAMINO-6-RIBOSYLAMINO-4(3H)-PYRIMIDINONE 5'-PHOSPHATE REDUCTASE"/>
    <property type="match status" value="1"/>
</dbReference>
<dbReference type="GO" id="GO:0009231">
    <property type="term" value="P:riboflavin biosynthetic process"/>
    <property type="evidence" value="ECO:0007669"/>
    <property type="project" value="InterPro"/>
</dbReference>
<dbReference type="InterPro" id="IPR002734">
    <property type="entry name" value="RibDG_C"/>
</dbReference>
<comment type="caution">
    <text evidence="2">The sequence shown here is derived from an EMBL/GenBank/DDBJ whole genome shotgun (WGS) entry which is preliminary data.</text>
</comment>
<dbReference type="SUPFAM" id="SSF53597">
    <property type="entry name" value="Dihydrofolate reductase-like"/>
    <property type="match status" value="1"/>
</dbReference>
<dbReference type="OrthoDB" id="195113at2"/>
<evidence type="ECO:0000259" key="1">
    <source>
        <dbReference type="Pfam" id="PF01872"/>
    </source>
</evidence>
<dbReference type="RefSeq" id="WP_137263797.1">
    <property type="nucleotide sequence ID" value="NZ_SZQL01000025.1"/>
</dbReference>
<gene>
    <name evidence="2" type="ORF">FC093_21060</name>
</gene>
<dbReference type="GO" id="GO:0008703">
    <property type="term" value="F:5-amino-6-(5-phosphoribosylamino)uracil reductase activity"/>
    <property type="evidence" value="ECO:0007669"/>
    <property type="project" value="InterPro"/>
</dbReference>
<dbReference type="PANTHER" id="PTHR38011">
    <property type="entry name" value="DIHYDROFOLATE REDUCTASE FAMILY PROTEIN (AFU_ORTHOLOGUE AFUA_8G06820)"/>
    <property type="match status" value="1"/>
</dbReference>
<dbReference type="Pfam" id="PF01872">
    <property type="entry name" value="RibD_C"/>
    <property type="match status" value="1"/>
</dbReference>
<reference evidence="2 3" key="1">
    <citation type="submission" date="2019-05" db="EMBL/GenBank/DDBJ databases">
        <title>Panacibacter sp. strain 17mud1-8 Genome sequencing and assembly.</title>
        <authorList>
            <person name="Chhetri G."/>
        </authorList>
    </citation>
    <scope>NUCLEOTIDE SEQUENCE [LARGE SCALE GENOMIC DNA]</scope>
    <source>
        <strain evidence="2 3">17mud1-8</strain>
    </source>
</reference>
<dbReference type="AlphaFoldDB" id="A0A4U3KRM6"/>
<evidence type="ECO:0000313" key="2">
    <source>
        <dbReference type="EMBL" id="TKK64998.1"/>
    </source>
</evidence>
<feature type="domain" description="Bacterial bifunctional deaminase-reductase C-terminal" evidence="1">
    <location>
        <begin position="4"/>
        <end position="162"/>
    </location>
</feature>
<protein>
    <recommendedName>
        <fullName evidence="1">Bacterial bifunctional deaminase-reductase C-terminal domain-containing protein</fullName>
    </recommendedName>
</protein>
<dbReference type="Proteomes" id="UP000305848">
    <property type="component" value="Unassembled WGS sequence"/>
</dbReference>
<dbReference type="Gene3D" id="3.40.430.10">
    <property type="entry name" value="Dihydrofolate Reductase, subunit A"/>
    <property type="match status" value="1"/>
</dbReference>
<dbReference type="InterPro" id="IPR024072">
    <property type="entry name" value="DHFR-like_dom_sf"/>
</dbReference>
<accession>A0A4U3KRM6</accession>
<organism evidence="2 3">
    <name type="scientific">Ilyomonas limi</name>
    <dbReference type="NCBI Taxonomy" id="2575867"/>
    <lineage>
        <taxon>Bacteria</taxon>
        <taxon>Pseudomonadati</taxon>
        <taxon>Bacteroidota</taxon>
        <taxon>Chitinophagia</taxon>
        <taxon>Chitinophagales</taxon>
        <taxon>Chitinophagaceae</taxon>
        <taxon>Ilyomonas</taxon>
    </lineage>
</organism>
<evidence type="ECO:0000313" key="3">
    <source>
        <dbReference type="Proteomes" id="UP000305848"/>
    </source>
</evidence>
<dbReference type="EMBL" id="SZQL01000025">
    <property type="protein sequence ID" value="TKK64998.1"/>
    <property type="molecule type" value="Genomic_DNA"/>
</dbReference>
<sequence>MKTILIFVSTLDGKVTKWGNPHVKLWSSHQDQDYYKNVWNESRLIVMGSTTFNAETFNPSTHHQLIVMTRQPDTYKGLQVPNQIEFTNESPAEIFTRFNNKGYEQMLVVGGPHIATSFLKEQLIDELWLTLEPKIFGTGGNFVTDVNLDINLHLIHCEKVNEQGTLITKYTVLKNKIKL</sequence>
<dbReference type="InterPro" id="IPR050765">
    <property type="entry name" value="Riboflavin_Biosynth_HTPR"/>
</dbReference>
<name>A0A4U3KRM6_9BACT</name>